<comment type="similarity">
    <text evidence="8">Belongs to the BamA family.</text>
</comment>
<feature type="domain" description="POTRA" evidence="10">
    <location>
        <begin position="175"/>
        <end position="263"/>
    </location>
</feature>
<evidence type="ECO:0000256" key="2">
    <source>
        <dbReference type="ARBA" id="ARBA00022452"/>
    </source>
</evidence>
<keyword evidence="5 8" id="KW-0677">Repeat</keyword>
<reference evidence="11" key="1">
    <citation type="submission" date="2018-05" db="EMBL/GenBank/DDBJ databases">
        <authorList>
            <person name="Lanie J.A."/>
            <person name="Ng W.-L."/>
            <person name="Kazmierczak K.M."/>
            <person name="Andrzejewski T.M."/>
            <person name="Davidsen T.M."/>
            <person name="Wayne K.J."/>
            <person name="Tettelin H."/>
            <person name="Glass J.I."/>
            <person name="Rusch D."/>
            <person name="Podicherti R."/>
            <person name="Tsui H.-C.T."/>
            <person name="Winkler M.E."/>
        </authorList>
    </citation>
    <scope>NUCLEOTIDE SEQUENCE</scope>
    <source>
        <strain evidence="11">KNB</strain>
    </source>
</reference>
<dbReference type="InterPro" id="IPR039910">
    <property type="entry name" value="D15-like"/>
</dbReference>
<feature type="domain" description="POTRA" evidence="10">
    <location>
        <begin position="92"/>
        <end position="172"/>
    </location>
</feature>
<feature type="domain" description="POTRA" evidence="10">
    <location>
        <begin position="266"/>
        <end position="345"/>
    </location>
</feature>
<evidence type="ECO:0000256" key="7">
    <source>
        <dbReference type="ARBA" id="ARBA00023237"/>
    </source>
</evidence>
<dbReference type="Pfam" id="PF07244">
    <property type="entry name" value="POTRA"/>
    <property type="match status" value="4"/>
</dbReference>
<evidence type="ECO:0000256" key="1">
    <source>
        <dbReference type="ARBA" id="ARBA00004370"/>
    </source>
</evidence>
<sequence precursor="true">MKLKILAGLVLLLSTVSAKAIEPFEVKDIRVEGIQRTEAGTVFSYLPVKVGDTLDDEHAAAAIRALFATGFFKDVRLEVKQGVLIVLVNERPSIASIEINGVKDIPKDTLRENLKSLGLADGRIFDKSALDKAEQELKRQYVAKGKYGVLVNTSVTELDRNRVALVFNVTEGETSKIKNINIIGNRAFSEKKLRSLMQLDTPNWISWFTKNDQYSKQKLSADLESIRSFYLDSGYLEFSIDSTQVSITPDKEHIYITVNLTEGPKYSVSEVNVAGPENILSHEEARKLIKIKTGDVFSRKELTDSSKQISDRLGEDGYAFANVNAVPDVNKEKHQVGFTFMVDPGSRAYVRHIDISGNTKTRDEVIRREFRQMEGAWYSTAKIKRSKQKVDRLDFFSEVNVETLPVPGVNDQLDVSMTVKEKSTGNFSIGAGMSSTVGLVFTGSVTQRNLFGTGKNLTAQVNTGKINQIYSLSYTNPYYTDNGVSQGFDIFKRDINATYTALAPYLSSTIGGGMRIGVPISDFEHTHYAISAENTDLTLTELSSSQMKDYVKFYGPSTTNLLASVGWSQDSRDSAIWTTAGMVQRAFVEVALPVADQQFYKLTYQHSWFHPISDNFTFMINGEAGYADGYGGNPVPFFKNFYAGGPGSVRGYKPFALGPRDTANGYNNSLGGTRRLIGNAELLFPMPGMGKDRSVRMSVFVDAGSVWGVAETGLTDNLRYTTGMAVIWVSPMGPLKVSIGMPLNEKPGDRLQAFQFTLGTLF</sequence>
<dbReference type="InterPro" id="IPR010827">
    <property type="entry name" value="BamA/TamA_POTRA"/>
</dbReference>
<evidence type="ECO:0000256" key="3">
    <source>
        <dbReference type="ARBA" id="ARBA00022692"/>
    </source>
</evidence>
<dbReference type="PANTHER" id="PTHR12815">
    <property type="entry name" value="SORTING AND ASSEMBLY MACHINERY SAMM50 PROTEIN FAMILY MEMBER"/>
    <property type="match status" value="1"/>
</dbReference>
<dbReference type="InterPro" id="IPR023707">
    <property type="entry name" value="OM_assembly_BamA"/>
</dbReference>
<organism evidence="11">
    <name type="scientific">Candidatus Nitrotoga fabula</name>
    <dbReference type="NCBI Taxonomy" id="2182327"/>
    <lineage>
        <taxon>Bacteria</taxon>
        <taxon>Pseudomonadati</taxon>
        <taxon>Pseudomonadota</taxon>
        <taxon>Betaproteobacteria</taxon>
        <taxon>Nitrosomonadales</taxon>
        <taxon>Gallionellaceae</taxon>
        <taxon>Candidatus Nitrotoga</taxon>
    </lineage>
</organism>
<dbReference type="AlphaFoldDB" id="A0A2X0SG29"/>
<dbReference type="PROSITE" id="PS51779">
    <property type="entry name" value="POTRA"/>
    <property type="match status" value="5"/>
</dbReference>
<evidence type="ECO:0000256" key="6">
    <source>
        <dbReference type="ARBA" id="ARBA00023136"/>
    </source>
</evidence>
<evidence type="ECO:0000256" key="9">
    <source>
        <dbReference type="NCBIfam" id="TIGR03303"/>
    </source>
</evidence>
<dbReference type="InterPro" id="IPR034746">
    <property type="entry name" value="POTRA"/>
</dbReference>
<feature type="domain" description="POTRA" evidence="10">
    <location>
        <begin position="24"/>
        <end position="91"/>
    </location>
</feature>
<dbReference type="HAMAP" id="MF_01430">
    <property type="entry name" value="OM_assembly_BamA"/>
    <property type="match status" value="1"/>
</dbReference>
<evidence type="ECO:0000259" key="10">
    <source>
        <dbReference type="PROSITE" id="PS51779"/>
    </source>
</evidence>
<dbReference type="PIRSF" id="PIRSF006076">
    <property type="entry name" value="OM_assembly_OMP85"/>
    <property type="match status" value="1"/>
</dbReference>
<protein>
    <recommendedName>
        <fullName evidence="8 9">Outer membrane protein assembly factor BamA</fullName>
    </recommendedName>
</protein>
<keyword evidence="7 8" id="KW-0998">Cell outer membrane</keyword>
<dbReference type="NCBIfam" id="TIGR03303">
    <property type="entry name" value="OM_YaeT"/>
    <property type="match status" value="1"/>
</dbReference>
<keyword evidence="6 8" id="KW-0472">Membrane</keyword>
<keyword evidence="4 8" id="KW-0732">Signal</keyword>
<dbReference type="Pfam" id="PF01103">
    <property type="entry name" value="Omp85"/>
    <property type="match status" value="1"/>
</dbReference>
<dbReference type="FunFam" id="3.10.20.310:FF:000002">
    <property type="entry name" value="Outer membrane protein assembly factor BamA"/>
    <property type="match status" value="1"/>
</dbReference>
<dbReference type="GO" id="GO:0043165">
    <property type="term" value="P:Gram-negative-bacterium-type cell outer membrane assembly"/>
    <property type="evidence" value="ECO:0007669"/>
    <property type="project" value="UniProtKB-UniRule"/>
</dbReference>
<dbReference type="EMBL" id="LS423452">
    <property type="protein sequence ID" value="SPS06351.1"/>
    <property type="molecule type" value="Genomic_DNA"/>
</dbReference>
<keyword evidence="3 8" id="KW-0812">Transmembrane</keyword>
<evidence type="ECO:0000256" key="5">
    <source>
        <dbReference type="ARBA" id="ARBA00022737"/>
    </source>
</evidence>
<evidence type="ECO:0000313" key="11">
    <source>
        <dbReference type="EMBL" id="SPS06351.1"/>
    </source>
</evidence>
<dbReference type="GO" id="GO:0009279">
    <property type="term" value="C:cell outer membrane"/>
    <property type="evidence" value="ECO:0007669"/>
    <property type="project" value="UniProtKB-SubCell"/>
</dbReference>
<dbReference type="PANTHER" id="PTHR12815:SF23">
    <property type="entry name" value="OUTER MEMBRANE PROTEIN ASSEMBLY FACTOR BAMA"/>
    <property type="match status" value="1"/>
</dbReference>
<proteinExistence type="inferred from homology"/>
<keyword evidence="2 8" id="KW-1134">Transmembrane beta strand</keyword>
<accession>A0A2X0SG29</accession>
<comment type="subcellular location">
    <subcellularLocation>
        <location evidence="8">Cell outer membrane</location>
    </subcellularLocation>
    <subcellularLocation>
        <location evidence="1">Membrane</location>
    </subcellularLocation>
</comment>
<comment type="function">
    <text evidence="8">Part of the outer membrane protein assembly complex, which is involved in assembly and insertion of beta-barrel proteins into the outer membrane.</text>
</comment>
<comment type="subunit">
    <text evidence="8">Part of the Bam complex.</text>
</comment>
<gene>
    <name evidence="8 11" type="primary">bamA</name>
    <name evidence="11" type="ORF">NITFAB_1941</name>
</gene>
<dbReference type="GO" id="GO:0051205">
    <property type="term" value="P:protein insertion into membrane"/>
    <property type="evidence" value="ECO:0007669"/>
    <property type="project" value="UniProtKB-UniRule"/>
</dbReference>
<name>A0A2X0SG29_9PROT</name>
<feature type="chain" id="PRO_5016185177" description="Outer membrane protein assembly factor BamA" evidence="8">
    <location>
        <begin position="21"/>
        <end position="762"/>
    </location>
</feature>
<dbReference type="Gene3D" id="3.10.20.310">
    <property type="entry name" value="membrane protein fhac"/>
    <property type="match status" value="5"/>
</dbReference>
<feature type="signal peptide" evidence="8">
    <location>
        <begin position="1"/>
        <end position="20"/>
    </location>
</feature>
<dbReference type="InterPro" id="IPR000184">
    <property type="entry name" value="Bac_surfAg_D15"/>
</dbReference>
<evidence type="ECO:0000256" key="8">
    <source>
        <dbReference type="HAMAP-Rule" id="MF_01430"/>
    </source>
</evidence>
<evidence type="ECO:0000256" key="4">
    <source>
        <dbReference type="ARBA" id="ARBA00022729"/>
    </source>
</evidence>
<feature type="domain" description="POTRA" evidence="10">
    <location>
        <begin position="348"/>
        <end position="422"/>
    </location>
</feature>
<dbReference type="Gene3D" id="2.40.160.50">
    <property type="entry name" value="membrane protein fhac: a member of the omp85/tpsb transporter family"/>
    <property type="match status" value="1"/>
</dbReference>